<evidence type="ECO:0000313" key="3">
    <source>
        <dbReference type="EMBL" id="OAA65576.1"/>
    </source>
</evidence>
<accession>A0A167XYE5</accession>
<evidence type="ECO:0000313" key="4">
    <source>
        <dbReference type="Proteomes" id="UP000076874"/>
    </source>
</evidence>
<organism evidence="3 4">
    <name type="scientific">Niveomyces insectorum RCEF 264</name>
    <dbReference type="NCBI Taxonomy" id="1081102"/>
    <lineage>
        <taxon>Eukaryota</taxon>
        <taxon>Fungi</taxon>
        <taxon>Dikarya</taxon>
        <taxon>Ascomycota</taxon>
        <taxon>Pezizomycotina</taxon>
        <taxon>Sordariomycetes</taxon>
        <taxon>Hypocreomycetidae</taxon>
        <taxon>Hypocreales</taxon>
        <taxon>Cordycipitaceae</taxon>
        <taxon>Niveomyces</taxon>
    </lineage>
</organism>
<proteinExistence type="predicted"/>
<feature type="compositionally biased region" description="Basic and acidic residues" evidence="1">
    <location>
        <begin position="50"/>
        <end position="76"/>
    </location>
</feature>
<dbReference type="STRING" id="1081102.A0A167XYE5"/>
<dbReference type="AlphaFoldDB" id="A0A167XYE5"/>
<sequence length="492" mass="53802">MNYANMIEEKHLKKGFIIATLISTVIGTFTTSVNLYERVRDRHRQHKTDHHQDEKIRDLERRIDASESARSKAETAHRKHHRGNGNGDNNNSNDNNNNNNDPRAVLADSGPLIRRAYDDHYARLGPRFAAGDAITQTQLQAQIIDLQASVIHLLQEALATGGTLPDPALLAAAAERARTGSLRALQDQHRRMLAAAGPLPPVAAAAAVAASGGKGLWNGSGGPHGRWPGNEEEENDHYDDDRNGNFHWPDQRSNGQRRRHLPIRRALPPPSPPPLFCRYALLLQNDWRRPLDLREGGRSDSGRNGGRGDPLDPSCPACGGPFAIELDRSWKLHKPVVVGERVQEIVHRDNGDVADAVNNDGYRTASPPRMTTTQSENVVELVEARQFVLSNRFIVKCHRPATSNGGGRGGSPRPPTYACCLCVRFNDARDEDDALLDGDDNGSGSGSGSGRGGSGVAVCGSMARLVNHVCMRHSVGELLADPDIRELRPTRR</sequence>
<gene>
    <name evidence="3" type="ORF">SPI_02363</name>
</gene>
<reference evidence="3 4" key="1">
    <citation type="journal article" date="2016" name="Genome Biol. Evol.">
        <title>Divergent and convergent evolution of fungal pathogenicity.</title>
        <authorList>
            <person name="Shang Y."/>
            <person name="Xiao G."/>
            <person name="Zheng P."/>
            <person name="Cen K."/>
            <person name="Zhan S."/>
            <person name="Wang C."/>
        </authorList>
    </citation>
    <scope>NUCLEOTIDE SEQUENCE [LARGE SCALE GENOMIC DNA]</scope>
    <source>
        <strain evidence="3 4">RCEF 264</strain>
    </source>
</reference>
<feature type="region of interest" description="Disordered" evidence="1">
    <location>
        <begin position="43"/>
        <end position="106"/>
    </location>
</feature>
<dbReference type="Proteomes" id="UP000076874">
    <property type="component" value="Unassembled WGS sequence"/>
</dbReference>
<feature type="transmembrane region" description="Helical" evidence="2">
    <location>
        <begin position="15"/>
        <end position="36"/>
    </location>
</feature>
<dbReference type="OrthoDB" id="5309037at2759"/>
<evidence type="ECO:0000256" key="1">
    <source>
        <dbReference type="SAM" id="MobiDB-lite"/>
    </source>
</evidence>
<keyword evidence="2" id="KW-0812">Transmembrane</keyword>
<dbReference type="EMBL" id="AZHD01000003">
    <property type="protein sequence ID" value="OAA65576.1"/>
    <property type="molecule type" value="Genomic_DNA"/>
</dbReference>
<keyword evidence="2" id="KW-0472">Membrane</keyword>
<evidence type="ECO:0000256" key="2">
    <source>
        <dbReference type="SAM" id="Phobius"/>
    </source>
</evidence>
<feature type="region of interest" description="Disordered" evidence="1">
    <location>
        <begin position="433"/>
        <end position="453"/>
    </location>
</feature>
<feature type="region of interest" description="Disordered" evidence="1">
    <location>
        <begin position="293"/>
        <end position="314"/>
    </location>
</feature>
<protein>
    <submittedName>
        <fullName evidence="3">Uncharacterized protein</fullName>
    </submittedName>
</protein>
<dbReference type="PANTHER" id="PTHR42354:SF1">
    <property type="entry name" value="C2H2-TYPE DOMAIN-CONTAINING PROTEIN"/>
    <property type="match status" value="1"/>
</dbReference>
<feature type="compositionally biased region" description="Low complexity" evidence="1">
    <location>
        <begin position="87"/>
        <end position="101"/>
    </location>
</feature>
<feature type="region of interest" description="Disordered" evidence="1">
    <location>
        <begin position="216"/>
        <end position="269"/>
    </location>
</feature>
<keyword evidence="4" id="KW-1185">Reference proteome</keyword>
<feature type="compositionally biased region" description="Gly residues" evidence="1">
    <location>
        <begin position="441"/>
        <end position="453"/>
    </location>
</feature>
<name>A0A167XYE5_9HYPO</name>
<dbReference type="PANTHER" id="PTHR42354">
    <property type="entry name" value="C2H2-TYPE DOMAIN-CONTAINING PROTEIN"/>
    <property type="match status" value="1"/>
</dbReference>
<keyword evidence="2" id="KW-1133">Transmembrane helix</keyword>
<comment type="caution">
    <text evidence="3">The sequence shown here is derived from an EMBL/GenBank/DDBJ whole genome shotgun (WGS) entry which is preliminary data.</text>
</comment>